<dbReference type="AlphaFoldDB" id="A0A382GP10"/>
<accession>A0A382GP10</accession>
<reference evidence="1" key="1">
    <citation type="submission" date="2018-05" db="EMBL/GenBank/DDBJ databases">
        <authorList>
            <person name="Lanie J.A."/>
            <person name="Ng W.-L."/>
            <person name="Kazmierczak K.M."/>
            <person name="Andrzejewski T.M."/>
            <person name="Davidsen T.M."/>
            <person name="Wayne K.J."/>
            <person name="Tettelin H."/>
            <person name="Glass J.I."/>
            <person name="Rusch D."/>
            <person name="Podicherti R."/>
            <person name="Tsui H.-C.T."/>
            <person name="Winkler M.E."/>
        </authorList>
    </citation>
    <scope>NUCLEOTIDE SEQUENCE</scope>
</reference>
<sequence>MRGFTQGFVVEDFSFLRFGCGSLSGFGLRS</sequence>
<name>A0A382GP10_9ZZZZ</name>
<organism evidence="1">
    <name type="scientific">marine metagenome</name>
    <dbReference type="NCBI Taxonomy" id="408172"/>
    <lineage>
        <taxon>unclassified sequences</taxon>
        <taxon>metagenomes</taxon>
        <taxon>ecological metagenomes</taxon>
    </lineage>
</organism>
<evidence type="ECO:0000313" key="1">
    <source>
        <dbReference type="EMBL" id="SVB76632.1"/>
    </source>
</evidence>
<dbReference type="EMBL" id="UINC01056513">
    <property type="protein sequence ID" value="SVB76632.1"/>
    <property type="molecule type" value="Genomic_DNA"/>
</dbReference>
<proteinExistence type="predicted"/>
<gene>
    <name evidence="1" type="ORF">METZ01_LOCUS229486</name>
</gene>
<protein>
    <submittedName>
        <fullName evidence="1">Uncharacterized protein</fullName>
    </submittedName>
</protein>
<feature type="non-terminal residue" evidence="1">
    <location>
        <position position="30"/>
    </location>
</feature>